<dbReference type="HAMAP" id="MF_01926">
    <property type="entry name" value="PurS"/>
    <property type="match status" value="1"/>
</dbReference>
<evidence type="ECO:0000256" key="1">
    <source>
        <dbReference type="ARBA" id="ARBA00022490"/>
    </source>
</evidence>
<keyword evidence="2 6" id="KW-0436">Ligase</keyword>
<dbReference type="EMBL" id="JBDIML010000004">
    <property type="protein sequence ID" value="MEN2768118.1"/>
    <property type="molecule type" value="Genomic_DNA"/>
</dbReference>
<dbReference type="NCBIfam" id="NF004630">
    <property type="entry name" value="PRK05974.1"/>
    <property type="match status" value="1"/>
</dbReference>
<dbReference type="Gene3D" id="3.30.1280.10">
    <property type="entry name" value="Phosphoribosylformylglycinamidine synthase subunit PurS"/>
    <property type="match status" value="1"/>
</dbReference>
<keyword evidence="4 6" id="KW-0658">Purine biosynthesis</keyword>
<evidence type="ECO:0000256" key="3">
    <source>
        <dbReference type="ARBA" id="ARBA00022741"/>
    </source>
</evidence>
<dbReference type="SUPFAM" id="SSF82697">
    <property type="entry name" value="PurS-like"/>
    <property type="match status" value="1"/>
</dbReference>
<reference evidence="7 8" key="1">
    <citation type="submission" date="2024-05" db="EMBL/GenBank/DDBJ databases">
        <authorList>
            <person name="Haq I."/>
            <person name="Ullah Z."/>
            <person name="Ahmad R."/>
            <person name="Li M."/>
            <person name="Tong Y."/>
        </authorList>
    </citation>
    <scope>NUCLEOTIDE SEQUENCE [LARGE SCALE GENOMIC DNA]</scope>
    <source>
        <strain evidence="7 8">16A2E</strain>
    </source>
</reference>
<dbReference type="GO" id="GO:0004642">
    <property type="term" value="F:phosphoribosylformylglycinamidine synthase activity"/>
    <property type="evidence" value="ECO:0007669"/>
    <property type="project" value="UniProtKB-EC"/>
</dbReference>
<evidence type="ECO:0000256" key="5">
    <source>
        <dbReference type="ARBA" id="ARBA00022840"/>
    </source>
</evidence>
<dbReference type="InterPro" id="IPR003850">
    <property type="entry name" value="PurS"/>
</dbReference>
<dbReference type="Pfam" id="PF02700">
    <property type="entry name" value="PurS"/>
    <property type="match status" value="1"/>
</dbReference>
<dbReference type="EC" id="6.3.5.3" evidence="6"/>
<evidence type="ECO:0000256" key="4">
    <source>
        <dbReference type="ARBA" id="ARBA00022755"/>
    </source>
</evidence>
<comment type="subcellular location">
    <subcellularLocation>
        <location evidence="6">Cytoplasm</location>
    </subcellularLocation>
</comment>
<evidence type="ECO:0000313" key="7">
    <source>
        <dbReference type="EMBL" id="MEN2768118.1"/>
    </source>
</evidence>
<evidence type="ECO:0000313" key="8">
    <source>
        <dbReference type="Proteomes" id="UP001444625"/>
    </source>
</evidence>
<dbReference type="NCBIfam" id="TIGR00302">
    <property type="entry name" value="phosphoribosylformylglycinamidine synthase subunit PurS"/>
    <property type="match status" value="1"/>
</dbReference>
<sequence>MRKVTVYITLKQGVLDPQGKAIQESLHSLGYKEVQEARVGKYIEMQVEDGTDIEVEARVKQMCDKLLANPVIEDYHFEVEGAVRS</sequence>
<name>A0ABU9XIN2_9BACI</name>
<protein>
    <recommendedName>
        <fullName evidence="6">Phosphoribosylformylglycinamidine synthase subunit PurS</fullName>
        <shortName evidence="6">FGAM synthase</shortName>
        <ecNumber evidence="6">6.3.5.3</ecNumber>
    </recommendedName>
    <alternativeName>
        <fullName evidence="6">Formylglycinamide ribonucleotide amidotransferase subunit III</fullName>
        <shortName evidence="6">FGAR amidotransferase III</shortName>
        <shortName evidence="6">FGAR-AT III</shortName>
    </alternativeName>
    <alternativeName>
        <fullName evidence="6">Phosphoribosylformylglycinamidine synthase subunit III</fullName>
    </alternativeName>
</protein>
<comment type="catalytic activity">
    <reaction evidence="6">
        <text>N(2)-formyl-N(1)-(5-phospho-beta-D-ribosyl)glycinamide + L-glutamine + ATP + H2O = 2-formamido-N(1)-(5-O-phospho-beta-D-ribosyl)acetamidine + L-glutamate + ADP + phosphate + H(+)</text>
        <dbReference type="Rhea" id="RHEA:17129"/>
        <dbReference type="ChEBI" id="CHEBI:15377"/>
        <dbReference type="ChEBI" id="CHEBI:15378"/>
        <dbReference type="ChEBI" id="CHEBI:29985"/>
        <dbReference type="ChEBI" id="CHEBI:30616"/>
        <dbReference type="ChEBI" id="CHEBI:43474"/>
        <dbReference type="ChEBI" id="CHEBI:58359"/>
        <dbReference type="ChEBI" id="CHEBI:147286"/>
        <dbReference type="ChEBI" id="CHEBI:147287"/>
        <dbReference type="ChEBI" id="CHEBI:456216"/>
        <dbReference type="EC" id="6.3.5.3"/>
    </reaction>
</comment>
<keyword evidence="8" id="KW-1185">Reference proteome</keyword>
<comment type="caution">
    <text evidence="7">The sequence shown here is derived from an EMBL/GenBank/DDBJ whole genome shotgun (WGS) entry which is preliminary data.</text>
</comment>
<keyword evidence="5 6" id="KW-0067">ATP-binding</keyword>
<dbReference type="Proteomes" id="UP001444625">
    <property type="component" value="Unassembled WGS sequence"/>
</dbReference>
<dbReference type="InterPro" id="IPR036604">
    <property type="entry name" value="PurS-like_sf"/>
</dbReference>
<comment type="subunit">
    <text evidence="6">Part of the FGAM synthase complex composed of 1 PurL, 1 PurQ and 2 PurS subunits.</text>
</comment>
<organism evidence="7 8">
    <name type="scientific">Ornithinibacillus xuwenensis</name>
    <dbReference type="NCBI Taxonomy" id="3144668"/>
    <lineage>
        <taxon>Bacteria</taxon>
        <taxon>Bacillati</taxon>
        <taxon>Bacillota</taxon>
        <taxon>Bacilli</taxon>
        <taxon>Bacillales</taxon>
        <taxon>Bacillaceae</taxon>
        <taxon>Ornithinibacillus</taxon>
    </lineage>
</organism>
<proteinExistence type="inferred from homology"/>
<evidence type="ECO:0000256" key="6">
    <source>
        <dbReference type="HAMAP-Rule" id="MF_01926"/>
    </source>
</evidence>
<comment type="similarity">
    <text evidence="6">Belongs to the PurS family.</text>
</comment>
<dbReference type="PANTHER" id="PTHR34696:SF1">
    <property type="entry name" value="PHOSPHORIBOSYLFORMYLGLYCINAMIDINE SYNTHASE SUBUNIT PURS"/>
    <property type="match status" value="1"/>
</dbReference>
<comment type="pathway">
    <text evidence="6">Purine metabolism; IMP biosynthesis via de novo pathway; 5-amino-1-(5-phospho-D-ribosyl)imidazole from N(2)-formyl-N(1)-(5-phospho-D-ribosyl)glycinamide: step 1/2.</text>
</comment>
<dbReference type="PANTHER" id="PTHR34696">
    <property type="entry name" value="PHOSPHORIBOSYLFORMYLGLYCINAMIDINE SYNTHASE SUBUNIT PURS"/>
    <property type="match status" value="1"/>
</dbReference>
<accession>A0ABU9XIN2</accession>
<comment type="function">
    <text evidence="6">Part of the phosphoribosylformylglycinamidine synthase complex involved in the purines biosynthetic pathway. Catalyzes the ATP-dependent conversion of formylglycinamide ribonucleotide (FGAR) and glutamine to yield formylglycinamidine ribonucleotide (FGAM) and glutamate. The FGAM synthase complex is composed of three subunits. PurQ produces an ammonia molecule by converting glutamine to glutamate. PurL transfers the ammonia molecule to FGAR to form FGAM in an ATP-dependent manner. PurS interacts with PurQ and PurL and is thought to assist in the transfer of the ammonia molecule from PurQ to PurL.</text>
</comment>
<dbReference type="RefSeq" id="WP_345825601.1">
    <property type="nucleotide sequence ID" value="NZ_JBDIML010000004.1"/>
</dbReference>
<keyword evidence="3 6" id="KW-0547">Nucleotide-binding</keyword>
<gene>
    <name evidence="6 7" type="primary">purS</name>
    <name evidence="7" type="ORF">ABC228_13125</name>
</gene>
<keyword evidence="1 6" id="KW-0963">Cytoplasm</keyword>
<evidence type="ECO:0000256" key="2">
    <source>
        <dbReference type="ARBA" id="ARBA00022598"/>
    </source>
</evidence>